<organism evidence="8 9">
    <name type="scientific">Candidatus Uhrbacteria bacterium GW2011_GWF2_44_350</name>
    <dbReference type="NCBI Taxonomy" id="1619000"/>
    <lineage>
        <taxon>Bacteria</taxon>
        <taxon>Candidatus Uhriibacteriota</taxon>
    </lineage>
</organism>
<keyword evidence="1 7" id="KW-1003">Cell membrane</keyword>
<feature type="transmembrane region" description="Helical" evidence="7">
    <location>
        <begin position="7"/>
        <end position="28"/>
    </location>
</feature>
<dbReference type="Pfam" id="PF02618">
    <property type="entry name" value="YceG"/>
    <property type="match status" value="1"/>
</dbReference>
<accession>A0A0G1MC57</accession>
<evidence type="ECO:0000256" key="7">
    <source>
        <dbReference type="HAMAP-Rule" id="MF_02065"/>
    </source>
</evidence>
<protein>
    <recommendedName>
        <fullName evidence="7">Endolytic murein transglycosylase</fullName>
        <ecNumber evidence="7">4.2.2.29</ecNumber>
    </recommendedName>
    <alternativeName>
        <fullName evidence="7">Peptidoglycan lytic transglycosylase</fullName>
    </alternativeName>
    <alternativeName>
        <fullName evidence="7">Peptidoglycan polymerization terminase</fullName>
    </alternativeName>
</protein>
<proteinExistence type="inferred from homology"/>
<keyword evidence="4 7" id="KW-0472">Membrane</keyword>
<dbReference type="PANTHER" id="PTHR30518:SF2">
    <property type="entry name" value="ENDOLYTIC MUREIN TRANSGLYCOSYLASE"/>
    <property type="match status" value="1"/>
</dbReference>
<evidence type="ECO:0000256" key="1">
    <source>
        <dbReference type="ARBA" id="ARBA00022475"/>
    </source>
</evidence>
<evidence type="ECO:0000256" key="2">
    <source>
        <dbReference type="ARBA" id="ARBA00022692"/>
    </source>
</evidence>
<comment type="similarity">
    <text evidence="7">Belongs to the transglycosylase MltG family.</text>
</comment>
<sequence length="337" mass="37813">MRTLIKILVVFFGVSFLVATFLGVSFVWDAFMRSPVKDASPVVITIEPGSSVKAIAEVLKDAGLIPGDFGFRLYVRITQVERTFQPGEFTLYKNLNYSSIVANLTAITPDEVTITFPEGLTIDQMAERVDTAFGSGSGAEWLKSLSEKNWSNIYVFLPSDDLQGYLFPDTYRISRSGFPDELTYKLLTNFSEKLSPELRAEISRQGKIIEEVVILASILEREVRGDADRALVADLFWRRLEIGMALQADSTVHFVVGSDGSTVYTSDTDREVNSPYNTYKYRGLPPGPISNPSLSAVMAVIYPAANNYWYFLTDSEGQVHYAQTNDEQNENKYQYLR</sequence>
<comment type="caution">
    <text evidence="8">The sequence shown here is derived from an EMBL/GenBank/DDBJ whole genome shotgun (WGS) entry which is preliminary data.</text>
</comment>
<evidence type="ECO:0000313" key="9">
    <source>
        <dbReference type="Proteomes" id="UP000034154"/>
    </source>
</evidence>
<evidence type="ECO:0000256" key="6">
    <source>
        <dbReference type="ARBA" id="ARBA00023316"/>
    </source>
</evidence>
<feature type="site" description="Important for catalytic activity" evidence="7">
    <location>
        <position position="222"/>
    </location>
</feature>
<evidence type="ECO:0000256" key="4">
    <source>
        <dbReference type="ARBA" id="ARBA00023136"/>
    </source>
</evidence>
<dbReference type="HAMAP" id="MF_02065">
    <property type="entry name" value="MltG"/>
    <property type="match status" value="1"/>
</dbReference>
<dbReference type="PATRIC" id="fig|1619000.3.peg.819"/>
<keyword evidence="6 7" id="KW-0961">Cell wall biogenesis/degradation</keyword>
<gene>
    <name evidence="7" type="primary">mltG</name>
    <name evidence="8" type="ORF">UW63_C0055G0002</name>
</gene>
<dbReference type="AlphaFoldDB" id="A0A0G1MC57"/>
<keyword evidence="5 7" id="KW-0456">Lyase</keyword>
<name>A0A0G1MC57_9BACT</name>
<dbReference type="EC" id="4.2.2.29" evidence="7"/>
<dbReference type="InterPro" id="IPR003770">
    <property type="entry name" value="MLTG-like"/>
</dbReference>
<reference evidence="8 9" key="1">
    <citation type="journal article" date="2015" name="Nature">
        <title>rRNA introns, odd ribosomes, and small enigmatic genomes across a large radiation of phyla.</title>
        <authorList>
            <person name="Brown C.T."/>
            <person name="Hug L.A."/>
            <person name="Thomas B.C."/>
            <person name="Sharon I."/>
            <person name="Castelle C.J."/>
            <person name="Singh A."/>
            <person name="Wilkins M.J."/>
            <person name="Williams K.H."/>
            <person name="Banfield J.F."/>
        </authorList>
    </citation>
    <scope>NUCLEOTIDE SEQUENCE [LARGE SCALE GENOMIC DNA]</scope>
</reference>
<evidence type="ECO:0000256" key="3">
    <source>
        <dbReference type="ARBA" id="ARBA00022989"/>
    </source>
</evidence>
<evidence type="ECO:0000313" key="8">
    <source>
        <dbReference type="EMBL" id="KKT69529.1"/>
    </source>
</evidence>
<dbReference type="Proteomes" id="UP000034154">
    <property type="component" value="Unassembled WGS sequence"/>
</dbReference>
<keyword evidence="3 7" id="KW-1133">Transmembrane helix</keyword>
<dbReference type="GO" id="GO:0071555">
    <property type="term" value="P:cell wall organization"/>
    <property type="evidence" value="ECO:0007669"/>
    <property type="project" value="UniProtKB-KW"/>
</dbReference>
<comment type="subcellular location">
    <subcellularLocation>
        <location evidence="7">Cell membrane</location>
        <topology evidence="7">Single-pass membrane protein</topology>
    </subcellularLocation>
</comment>
<dbReference type="GO" id="GO:0009252">
    <property type="term" value="P:peptidoglycan biosynthetic process"/>
    <property type="evidence" value="ECO:0007669"/>
    <property type="project" value="UniProtKB-UniRule"/>
</dbReference>
<dbReference type="GO" id="GO:0008932">
    <property type="term" value="F:lytic endotransglycosylase activity"/>
    <property type="evidence" value="ECO:0007669"/>
    <property type="project" value="UniProtKB-UniRule"/>
</dbReference>
<evidence type="ECO:0000256" key="5">
    <source>
        <dbReference type="ARBA" id="ARBA00023239"/>
    </source>
</evidence>
<dbReference type="Gene3D" id="3.30.1490.480">
    <property type="entry name" value="Endolytic murein transglycosylase"/>
    <property type="match status" value="1"/>
</dbReference>
<dbReference type="EMBL" id="LCJB01000055">
    <property type="protein sequence ID" value="KKT69529.1"/>
    <property type="molecule type" value="Genomic_DNA"/>
</dbReference>
<dbReference type="PANTHER" id="PTHR30518">
    <property type="entry name" value="ENDOLYTIC MUREIN TRANSGLYCOSYLASE"/>
    <property type="match status" value="1"/>
</dbReference>
<keyword evidence="2 7" id="KW-0812">Transmembrane</keyword>
<comment type="catalytic activity">
    <reaction evidence="7">
        <text>a peptidoglycan chain = a peptidoglycan chain with N-acetyl-1,6-anhydromuramyl-[peptide] at the reducing end + a peptidoglycan chain with N-acetylglucosamine at the non-reducing end.</text>
        <dbReference type="EC" id="4.2.2.29"/>
    </reaction>
</comment>
<comment type="function">
    <text evidence="7">Functions as a peptidoglycan terminase that cleaves nascent peptidoglycan strands endolytically to terminate their elongation.</text>
</comment>
<dbReference type="NCBIfam" id="TIGR00247">
    <property type="entry name" value="endolytic transglycosylase MltG"/>
    <property type="match status" value="1"/>
</dbReference>
<dbReference type="GO" id="GO:0005886">
    <property type="term" value="C:plasma membrane"/>
    <property type="evidence" value="ECO:0007669"/>
    <property type="project" value="UniProtKB-SubCell"/>
</dbReference>